<sequence length="97" mass="10725">MIFQAFGEIFGQKGGSKTNVVAPTVRLTQPTNPLTQNQPAPIPITQGTRWHQRDAMAPTRRLTQLGEGIRHSVATWDIRTRVLLALNCLKTASPPPR</sequence>
<accession>A0ABC8LED2</accession>
<comment type="caution">
    <text evidence="2">The sequence shown here is derived from an EMBL/GenBank/DDBJ whole genome shotgun (WGS) entry which is preliminary data.</text>
</comment>
<dbReference type="EMBL" id="CAKOAT010528487">
    <property type="protein sequence ID" value="CAH8381869.1"/>
    <property type="molecule type" value="Genomic_DNA"/>
</dbReference>
<protein>
    <submittedName>
        <fullName evidence="2">Uncharacterized protein</fullName>
    </submittedName>
</protein>
<feature type="region of interest" description="Disordered" evidence="1">
    <location>
        <begin position="29"/>
        <end position="52"/>
    </location>
</feature>
<gene>
    <name evidence="2" type="ORF">ERUC_LOCUS34352</name>
</gene>
<organism evidence="2 3">
    <name type="scientific">Eruca vesicaria subsp. sativa</name>
    <name type="common">Garden rocket</name>
    <name type="synonym">Eruca sativa</name>
    <dbReference type="NCBI Taxonomy" id="29727"/>
    <lineage>
        <taxon>Eukaryota</taxon>
        <taxon>Viridiplantae</taxon>
        <taxon>Streptophyta</taxon>
        <taxon>Embryophyta</taxon>
        <taxon>Tracheophyta</taxon>
        <taxon>Spermatophyta</taxon>
        <taxon>Magnoliopsida</taxon>
        <taxon>eudicotyledons</taxon>
        <taxon>Gunneridae</taxon>
        <taxon>Pentapetalae</taxon>
        <taxon>rosids</taxon>
        <taxon>malvids</taxon>
        <taxon>Brassicales</taxon>
        <taxon>Brassicaceae</taxon>
        <taxon>Brassiceae</taxon>
        <taxon>Eruca</taxon>
    </lineage>
</organism>
<evidence type="ECO:0000313" key="2">
    <source>
        <dbReference type="EMBL" id="CAH8381869.1"/>
    </source>
</evidence>
<proteinExistence type="predicted"/>
<keyword evidence="3" id="KW-1185">Reference proteome</keyword>
<dbReference type="AlphaFoldDB" id="A0ABC8LED2"/>
<evidence type="ECO:0000256" key="1">
    <source>
        <dbReference type="SAM" id="MobiDB-lite"/>
    </source>
</evidence>
<feature type="compositionally biased region" description="Polar residues" evidence="1">
    <location>
        <begin position="29"/>
        <end position="49"/>
    </location>
</feature>
<name>A0ABC8LED2_ERUVS</name>
<feature type="non-terminal residue" evidence="2">
    <location>
        <position position="97"/>
    </location>
</feature>
<reference evidence="2 3" key="1">
    <citation type="submission" date="2022-03" db="EMBL/GenBank/DDBJ databases">
        <authorList>
            <person name="Macdonald S."/>
            <person name="Ahmed S."/>
            <person name="Newling K."/>
        </authorList>
    </citation>
    <scope>NUCLEOTIDE SEQUENCE [LARGE SCALE GENOMIC DNA]</scope>
</reference>
<evidence type="ECO:0000313" key="3">
    <source>
        <dbReference type="Proteomes" id="UP001642260"/>
    </source>
</evidence>
<dbReference type="Proteomes" id="UP001642260">
    <property type="component" value="Unassembled WGS sequence"/>
</dbReference>